<comment type="subcellular location">
    <subcellularLocation>
        <location evidence="1">Cell membrane</location>
        <topology evidence="1">Multi-pass membrane protein</topology>
    </subcellularLocation>
</comment>
<organism evidence="10 11">
    <name type="scientific">Marinomonas aquiplantarum</name>
    <dbReference type="NCBI Taxonomy" id="491951"/>
    <lineage>
        <taxon>Bacteria</taxon>
        <taxon>Pseudomonadati</taxon>
        <taxon>Pseudomonadota</taxon>
        <taxon>Gammaproteobacteria</taxon>
        <taxon>Oceanospirillales</taxon>
        <taxon>Oceanospirillaceae</taxon>
        <taxon>Marinomonas</taxon>
    </lineage>
</organism>
<evidence type="ECO:0000259" key="8">
    <source>
        <dbReference type="PROSITE" id="PS50893"/>
    </source>
</evidence>
<dbReference type="OrthoDB" id="6336411at2"/>
<dbReference type="AlphaFoldDB" id="A0A366D1L4"/>
<dbReference type="PANTHER" id="PTHR43394:SF1">
    <property type="entry name" value="ATP-BINDING CASSETTE SUB-FAMILY B MEMBER 10, MITOCHONDRIAL"/>
    <property type="match status" value="1"/>
</dbReference>
<evidence type="ECO:0000256" key="4">
    <source>
        <dbReference type="ARBA" id="ARBA00022840"/>
    </source>
</evidence>
<feature type="domain" description="ABC transporter" evidence="8">
    <location>
        <begin position="350"/>
        <end position="555"/>
    </location>
</feature>
<accession>A0A366D1L4</accession>
<dbReference type="Gene3D" id="3.40.50.300">
    <property type="entry name" value="P-loop containing nucleotide triphosphate hydrolases"/>
    <property type="match status" value="1"/>
</dbReference>
<dbReference type="GO" id="GO:0016887">
    <property type="term" value="F:ATP hydrolysis activity"/>
    <property type="evidence" value="ECO:0007669"/>
    <property type="project" value="InterPro"/>
</dbReference>
<dbReference type="GO" id="GO:0005886">
    <property type="term" value="C:plasma membrane"/>
    <property type="evidence" value="ECO:0007669"/>
    <property type="project" value="UniProtKB-SubCell"/>
</dbReference>
<dbReference type="InterPro" id="IPR039421">
    <property type="entry name" value="Type_1_exporter"/>
</dbReference>
<evidence type="ECO:0000256" key="6">
    <source>
        <dbReference type="ARBA" id="ARBA00023136"/>
    </source>
</evidence>
<evidence type="ECO:0000256" key="5">
    <source>
        <dbReference type="ARBA" id="ARBA00022989"/>
    </source>
</evidence>
<evidence type="ECO:0000313" key="11">
    <source>
        <dbReference type="Proteomes" id="UP000252086"/>
    </source>
</evidence>
<dbReference type="InterPro" id="IPR017871">
    <property type="entry name" value="ABC_transporter-like_CS"/>
</dbReference>
<dbReference type="Proteomes" id="UP000252086">
    <property type="component" value="Unassembled WGS sequence"/>
</dbReference>
<gene>
    <name evidence="10" type="ORF">DFP76_103244</name>
</gene>
<dbReference type="PROSITE" id="PS50893">
    <property type="entry name" value="ABC_TRANSPORTER_2"/>
    <property type="match status" value="1"/>
</dbReference>
<evidence type="ECO:0000256" key="7">
    <source>
        <dbReference type="SAM" id="Phobius"/>
    </source>
</evidence>
<dbReference type="Pfam" id="PF00005">
    <property type="entry name" value="ABC_tran"/>
    <property type="match status" value="1"/>
</dbReference>
<keyword evidence="2 7" id="KW-0812">Transmembrane</keyword>
<evidence type="ECO:0000256" key="3">
    <source>
        <dbReference type="ARBA" id="ARBA00022741"/>
    </source>
</evidence>
<reference evidence="10 11" key="1">
    <citation type="submission" date="2018-06" db="EMBL/GenBank/DDBJ databases">
        <title>Genomic Encyclopedia of Type Strains, Phase III (KMG-III): the genomes of soil and plant-associated and newly described type strains.</title>
        <authorList>
            <person name="Whitman W."/>
        </authorList>
    </citation>
    <scope>NUCLEOTIDE SEQUENCE [LARGE SCALE GENOMIC DNA]</scope>
    <source>
        <strain evidence="10 11">CECT 7732</strain>
    </source>
</reference>
<feature type="transmembrane region" description="Helical" evidence="7">
    <location>
        <begin position="12"/>
        <end position="37"/>
    </location>
</feature>
<comment type="caution">
    <text evidence="10">The sequence shown here is derived from an EMBL/GenBank/DDBJ whole genome shotgun (WGS) entry which is preliminary data.</text>
</comment>
<keyword evidence="3" id="KW-0547">Nucleotide-binding</keyword>
<evidence type="ECO:0000313" key="10">
    <source>
        <dbReference type="EMBL" id="RBO83970.1"/>
    </source>
</evidence>
<dbReference type="InterPro" id="IPR003439">
    <property type="entry name" value="ABC_transporter-like_ATP-bd"/>
</dbReference>
<keyword evidence="4 10" id="KW-0067">ATP-binding</keyword>
<dbReference type="PROSITE" id="PS50929">
    <property type="entry name" value="ABC_TM1F"/>
    <property type="match status" value="1"/>
</dbReference>
<feature type="transmembrane region" description="Helical" evidence="7">
    <location>
        <begin position="290"/>
        <end position="313"/>
    </location>
</feature>
<dbReference type="SMART" id="SM00382">
    <property type="entry name" value="AAA"/>
    <property type="match status" value="1"/>
</dbReference>
<dbReference type="SUPFAM" id="SSF52540">
    <property type="entry name" value="P-loop containing nucleoside triphosphate hydrolases"/>
    <property type="match status" value="1"/>
</dbReference>
<evidence type="ECO:0000256" key="1">
    <source>
        <dbReference type="ARBA" id="ARBA00004651"/>
    </source>
</evidence>
<feature type="transmembrane region" description="Helical" evidence="7">
    <location>
        <begin position="43"/>
        <end position="63"/>
    </location>
</feature>
<feature type="transmembrane region" description="Helical" evidence="7">
    <location>
        <begin position="206"/>
        <end position="222"/>
    </location>
</feature>
<dbReference type="InterPro" id="IPR011527">
    <property type="entry name" value="ABC1_TM_dom"/>
</dbReference>
<keyword evidence="5 7" id="KW-1133">Transmembrane helix</keyword>
<feature type="transmembrane region" description="Helical" evidence="7">
    <location>
        <begin position="166"/>
        <end position="185"/>
    </location>
</feature>
<dbReference type="SUPFAM" id="SSF90123">
    <property type="entry name" value="ABC transporter transmembrane region"/>
    <property type="match status" value="1"/>
</dbReference>
<dbReference type="GO" id="GO:0015421">
    <property type="term" value="F:ABC-type oligopeptide transporter activity"/>
    <property type="evidence" value="ECO:0007669"/>
    <property type="project" value="TreeGrafter"/>
</dbReference>
<keyword evidence="11" id="KW-1185">Reference proteome</keyword>
<sequence>MKKPTTLSLAKLLLANPWGFIIPVITGVASSIAGVALLGVSGWFISAAGLATALGTALVFNYLTPGAIVRGLAILRTAGRYGEQVTAHNHLLGLLRTLRLWVWDQRVAKPIADLHQQSRGDLLQRLVSDLDQIIRWPLVVFLPWLYALLGYVGVSIFAYFIDPVLLWLLGIAALCHLVVLPYVCGRFASHAVHVGQILGVHRRGRFVSLFSALITLTIRGHWQDYAARLEQLDNRQKRMEVVIQQAISLGRLLAYMVTIGLLASVFLLLGDFQTDTSEASAMSWQLKDQVSGTWLVGLVLALLAVNELVLPLVQSFVAQGQSQVGLRRLNQIQQDAPPVSASALEKLTHLSLRDWRGYHLASGMGNQAIDLELNTGDSLWLRGVSGSGKSTLLASIAGDCLATGKAYVNQDECGIYDNPNFQGQLSYLPQSPYVFQQSIAANLMLGKADASDAEMWAVLEAVALADWVRGLDNGLSTLLSSQGRDLSGGQRKRLVLARLLLRRAPLLLLDEPFDGLDKATIERICHALQHDYQPDMLILVSHIDSPLSEQARVIEL</sequence>
<evidence type="ECO:0000256" key="2">
    <source>
        <dbReference type="ARBA" id="ARBA00022692"/>
    </source>
</evidence>
<dbReference type="Gene3D" id="1.20.1560.10">
    <property type="entry name" value="ABC transporter type 1, transmembrane domain"/>
    <property type="match status" value="1"/>
</dbReference>
<feature type="domain" description="ABC transmembrane type-1" evidence="9">
    <location>
        <begin position="24"/>
        <end position="270"/>
    </location>
</feature>
<dbReference type="PROSITE" id="PS00211">
    <property type="entry name" value="ABC_TRANSPORTER_1"/>
    <property type="match status" value="1"/>
</dbReference>
<dbReference type="RefSeq" id="WP_113873951.1">
    <property type="nucleotide sequence ID" value="NZ_QNRF01000003.1"/>
</dbReference>
<evidence type="ECO:0000259" key="9">
    <source>
        <dbReference type="PROSITE" id="PS50929"/>
    </source>
</evidence>
<dbReference type="InterPro" id="IPR036640">
    <property type="entry name" value="ABC1_TM_sf"/>
</dbReference>
<dbReference type="EMBL" id="QNRF01000003">
    <property type="protein sequence ID" value="RBO83970.1"/>
    <property type="molecule type" value="Genomic_DNA"/>
</dbReference>
<feature type="transmembrane region" description="Helical" evidence="7">
    <location>
        <begin position="138"/>
        <end position="160"/>
    </location>
</feature>
<proteinExistence type="predicted"/>
<name>A0A366D1L4_9GAMM</name>
<dbReference type="InterPro" id="IPR027417">
    <property type="entry name" value="P-loop_NTPase"/>
</dbReference>
<dbReference type="GO" id="GO:0005524">
    <property type="term" value="F:ATP binding"/>
    <property type="evidence" value="ECO:0007669"/>
    <property type="project" value="UniProtKB-KW"/>
</dbReference>
<dbReference type="PANTHER" id="PTHR43394">
    <property type="entry name" value="ATP-DEPENDENT PERMEASE MDL1, MITOCHONDRIAL"/>
    <property type="match status" value="1"/>
</dbReference>
<feature type="transmembrane region" description="Helical" evidence="7">
    <location>
        <begin position="242"/>
        <end position="269"/>
    </location>
</feature>
<protein>
    <submittedName>
        <fullName evidence="10">ATP-binding cassette subfamily C protein CydC</fullName>
    </submittedName>
</protein>
<keyword evidence="6 7" id="KW-0472">Membrane</keyword>
<dbReference type="InterPro" id="IPR003593">
    <property type="entry name" value="AAA+_ATPase"/>
</dbReference>